<sequence length="293" mass="31919">MESLAEFLEDLLGHPIEILSSEPVGGGCIHDSRRLKTSGDTFFLKQSSWGDRALLETEAAGLTALARTKTVRTPALVGSGKVGQQFVLLLEWMDLGPLENRSGAILGEQLAALHRAGGSETFGWEQDNFIGATPQPNAPNTSWPEFFRERRLLPQISLAQKQGHSLPDAEPLLSGIESFFPDGAEPIPAPLHGDLWGGNAGSDGAGNPVLFDPAFYFGDPETDLAFSHFFGGFPTSFYRSYQEQISERPGWKTRQPLYNLYHVLNHLNLFGSSYQTGAVRMIEELNAAAKGAS</sequence>
<evidence type="ECO:0000256" key="1">
    <source>
        <dbReference type="ARBA" id="ARBA00009460"/>
    </source>
</evidence>
<evidence type="ECO:0000256" key="2">
    <source>
        <dbReference type="PIRNR" id="PIRNR006221"/>
    </source>
</evidence>
<dbReference type="InterPro" id="IPR011009">
    <property type="entry name" value="Kinase-like_dom_sf"/>
</dbReference>
<dbReference type="GO" id="GO:0016301">
    <property type="term" value="F:kinase activity"/>
    <property type="evidence" value="ECO:0007669"/>
    <property type="project" value="UniProtKB-UniRule"/>
</dbReference>
<dbReference type="PIRSF" id="PIRSF006221">
    <property type="entry name" value="Ketosamine-3-kinase"/>
    <property type="match status" value="1"/>
</dbReference>
<keyword evidence="2 3" id="KW-0418">Kinase</keyword>
<dbReference type="EMBL" id="JACHVA010000083">
    <property type="protein sequence ID" value="MBC2602249.1"/>
    <property type="molecule type" value="Genomic_DNA"/>
</dbReference>
<comment type="similarity">
    <text evidence="1 2">Belongs to the fructosamine kinase family.</text>
</comment>
<keyword evidence="2" id="KW-0808">Transferase</keyword>
<organism evidence="3 4">
    <name type="scientific">Puniceicoccus vermicola</name>
    <dbReference type="NCBI Taxonomy" id="388746"/>
    <lineage>
        <taxon>Bacteria</taxon>
        <taxon>Pseudomonadati</taxon>
        <taxon>Verrucomicrobiota</taxon>
        <taxon>Opitutia</taxon>
        <taxon>Puniceicoccales</taxon>
        <taxon>Puniceicoccaceae</taxon>
        <taxon>Puniceicoccus</taxon>
    </lineage>
</organism>
<evidence type="ECO:0000313" key="3">
    <source>
        <dbReference type="EMBL" id="MBC2602249.1"/>
    </source>
</evidence>
<evidence type="ECO:0000313" key="4">
    <source>
        <dbReference type="Proteomes" id="UP000525652"/>
    </source>
</evidence>
<comment type="caution">
    <text evidence="3">The sequence shown here is derived from an EMBL/GenBank/DDBJ whole genome shotgun (WGS) entry which is preliminary data.</text>
</comment>
<dbReference type="Gene3D" id="3.90.1200.10">
    <property type="match status" value="1"/>
</dbReference>
<accession>A0A7X1AYH1</accession>
<proteinExistence type="inferred from homology"/>
<dbReference type="SUPFAM" id="SSF56112">
    <property type="entry name" value="Protein kinase-like (PK-like)"/>
    <property type="match status" value="1"/>
</dbReference>
<protein>
    <submittedName>
        <fullName evidence="3">Fructosamine kinase family protein</fullName>
    </submittedName>
</protein>
<dbReference type="PANTHER" id="PTHR12149:SF8">
    <property type="entry name" value="PROTEIN-RIBULOSAMINE 3-KINASE"/>
    <property type="match status" value="1"/>
</dbReference>
<dbReference type="Pfam" id="PF03881">
    <property type="entry name" value="Fructosamin_kin"/>
    <property type="match status" value="1"/>
</dbReference>
<gene>
    <name evidence="3" type="ORF">H5P30_10715</name>
</gene>
<dbReference type="Gene3D" id="3.30.200.20">
    <property type="entry name" value="Phosphorylase Kinase, domain 1"/>
    <property type="match status" value="1"/>
</dbReference>
<dbReference type="AlphaFoldDB" id="A0A7X1AYH1"/>
<dbReference type="RefSeq" id="WP_185692946.1">
    <property type="nucleotide sequence ID" value="NZ_JACHVA010000083.1"/>
</dbReference>
<dbReference type="Proteomes" id="UP000525652">
    <property type="component" value="Unassembled WGS sequence"/>
</dbReference>
<name>A0A7X1AYH1_9BACT</name>
<keyword evidence="4" id="KW-1185">Reference proteome</keyword>
<reference evidence="3 4" key="1">
    <citation type="submission" date="2020-07" db="EMBL/GenBank/DDBJ databases">
        <authorList>
            <person name="Feng X."/>
        </authorList>
    </citation>
    <scope>NUCLEOTIDE SEQUENCE [LARGE SCALE GENOMIC DNA]</scope>
    <source>
        <strain evidence="3 4">JCM14086</strain>
    </source>
</reference>
<dbReference type="PANTHER" id="PTHR12149">
    <property type="entry name" value="FRUCTOSAMINE 3 KINASE-RELATED PROTEIN"/>
    <property type="match status" value="1"/>
</dbReference>
<dbReference type="InterPro" id="IPR016477">
    <property type="entry name" value="Fructo-/Ketosamine-3-kinase"/>
</dbReference>